<proteinExistence type="predicted"/>
<gene>
    <name evidence="1" type="ORF">DEBURN_LOCUS3791</name>
</gene>
<accession>A0A9N8WI66</accession>
<protein>
    <submittedName>
        <fullName evidence="1">6372_t:CDS:1</fullName>
    </submittedName>
</protein>
<keyword evidence="2" id="KW-1185">Reference proteome</keyword>
<dbReference type="Proteomes" id="UP000789706">
    <property type="component" value="Unassembled WGS sequence"/>
</dbReference>
<reference evidence="1" key="1">
    <citation type="submission" date="2021-06" db="EMBL/GenBank/DDBJ databases">
        <authorList>
            <person name="Kallberg Y."/>
            <person name="Tangrot J."/>
            <person name="Rosling A."/>
        </authorList>
    </citation>
    <scope>NUCLEOTIDE SEQUENCE</scope>
    <source>
        <strain evidence="1">AZ414A</strain>
    </source>
</reference>
<dbReference type="EMBL" id="CAJVPK010000253">
    <property type="protein sequence ID" value="CAG8483500.1"/>
    <property type="molecule type" value="Genomic_DNA"/>
</dbReference>
<evidence type="ECO:0000313" key="1">
    <source>
        <dbReference type="EMBL" id="CAG8483500.1"/>
    </source>
</evidence>
<evidence type="ECO:0000313" key="2">
    <source>
        <dbReference type="Proteomes" id="UP000789706"/>
    </source>
</evidence>
<dbReference type="AlphaFoldDB" id="A0A9N8WI66"/>
<dbReference type="OrthoDB" id="3068380at2759"/>
<name>A0A9N8WI66_9GLOM</name>
<sequence>MFKGDLTFISKRLNKKPICQNTLNAIHVASSKKKIEQTKNELMKIESRNVRPISRIKVIKVQDKKLIKNRESQNYRGALRPKNWKTNEKFTLNVPVSVKDEVADDVLHTYNNLVEGNIIPFIRLLKNTLSTRSWMSLLSADEPVLQAIVEMLLPLKYRIPELCLVMDGKKQKGSGRYGFLDIFIPGKGKKNNISIELKYISLAGLMGDPTRNQFGIIELGRLDKMLEKENEKFLLNQSYLYWNKEFEQIRGTTIGEILNNGKHQLKSYMNIISKGPSIDYFSSGIFDERIRITRSNYSNKLKGFIIIVIGFRQILWRPVEEIITNYRYDKV</sequence>
<comment type="caution">
    <text evidence="1">The sequence shown here is derived from an EMBL/GenBank/DDBJ whole genome shotgun (WGS) entry which is preliminary data.</text>
</comment>
<organism evidence="1 2">
    <name type="scientific">Diversispora eburnea</name>
    <dbReference type="NCBI Taxonomy" id="1213867"/>
    <lineage>
        <taxon>Eukaryota</taxon>
        <taxon>Fungi</taxon>
        <taxon>Fungi incertae sedis</taxon>
        <taxon>Mucoromycota</taxon>
        <taxon>Glomeromycotina</taxon>
        <taxon>Glomeromycetes</taxon>
        <taxon>Diversisporales</taxon>
        <taxon>Diversisporaceae</taxon>
        <taxon>Diversispora</taxon>
    </lineage>
</organism>